<dbReference type="Gene3D" id="3.40.50.300">
    <property type="entry name" value="P-loop containing nucleotide triphosphate hydrolases"/>
    <property type="match status" value="2"/>
</dbReference>
<evidence type="ECO:0000313" key="3">
    <source>
        <dbReference type="EMBL" id="KAF1085263.1"/>
    </source>
</evidence>
<organism evidence="3 4">
    <name type="scientific">Sporotomaculum syntrophicum</name>
    <dbReference type="NCBI Taxonomy" id="182264"/>
    <lineage>
        <taxon>Bacteria</taxon>
        <taxon>Bacillati</taxon>
        <taxon>Bacillota</taxon>
        <taxon>Clostridia</taxon>
        <taxon>Eubacteriales</taxon>
        <taxon>Desulfallaceae</taxon>
        <taxon>Sporotomaculum</taxon>
    </lineage>
</organism>
<dbReference type="Pfam" id="PF13604">
    <property type="entry name" value="AAA_30"/>
    <property type="match status" value="1"/>
</dbReference>
<dbReference type="EMBL" id="LSRS01000003">
    <property type="protein sequence ID" value="KAF1085263.1"/>
    <property type="molecule type" value="Genomic_DNA"/>
</dbReference>
<gene>
    <name evidence="3" type="primary">recD2_1</name>
    <name evidence="3" type="ORF">SPSYN_01399</name>
</gene>
<dbReference type="InterPro" id="IPR027785">
    <property type="entry name" value="UvrD-like_helicase_C"/>
</dbReference>
<dbReference type="Gene3D" id="2.30.30.940">
    <property type="match status" value="1"/>
</dbReference>
<feature type="domain" description="TATA-binding-like protein" evidence="2">
    <location>
        <begin position="527"/>
        <end position="598"/>
    </location>
</feature>
<proteinExistence type="predicted"/>
<evidence type="ECO:0000259" key="1">
    <source>
        <dbReference type="Pfam" id="PF13538"/>
    </source>
</evidence>
<dbReference type="RefSeq" id="WP_161821757.1">
    <property type="nucleotide sequence ID" value="NZ_LSRS01000003.1"/>
</dbReference>
<dbReference type="GO" id="GO:0003678">
    <property type="term" value="F:DNA helicase activity"/>
    <property type="evidence" value="ECO:0007669"/>
    <property type="project" value="UniProtKB-EC"/>
</dbReference>
<protein>
    <submittedName>
        <fullName evidence="3">ATP-dependent RecD-like DNA helicase</fullName>
        <ecNumber evidence="3">3.6.4.12</ecNumber>
    </submittedName>
</protein>
<keyword evidence="3" id="KW-0347">Helicase</keyword>
<dbReference type="Proteomes" id="UP000798488">
    <property type="component" value="Unassembled WGS sequence"/>
</dbReference>
<feature type="domain" description="UvrD-like helicase C-terminal" evidence="1">
    <location>
        <begin position="434"/>
        <end position="482"/>
    </location>
</feature>
<dbReference type="InterPro" id="IPR054572">
    <property type="entry name" value="TBP-TOTE"/>
</dbReference>
<accession>A0A9D2WQJ8</accession>
<dbReference type="EC" id="3.6.4.12" evidence="3"/>
<dbReference type="Pfam" id="PF22721">
    <property type="entry name" value="TBP-TOTE"/>
    <property type="match status" value="2"/>
</dbReference>
<evidence type="ECO:0000313" key="4">
    <source>
        <dbReference type="Proteomes" id="UP000798488"/>
    </source>
</evidence>
<feature type="domain" description="TATA-binding-like protein" evidence="2">
    <location>
        <begin position="631"/>
        <end position="706"/>
    </location>
</feature>
<sequence length="716" mass="81226">MCTSQICYNDFASQLSLTKDQQEAAACLSQFLLSDSSCFLLKGYAGTGKTFLIRSIADYLHSIQSEYVLMAPTGRAAKVIVEKTGHLASTIHRVIYSEVSILETRSDDDVEKLGYRVHFKIKNNEDGLSVVYIIDESSLISNIKIDNQFLEFGTDYLLDDIFSYADIPDLSRKIIFVGDNAQLSPVGMDFSPALDVKYLSERYGVKVMEYVLMEVVRQKKESGILANATAIRDTIKSGIYNKIDISATTDDVCEIAAADIIPLFCGQVSDDNKPEKIIIAYSNRLVNEYNWSIREKIFPGIEGITAGDQVMVVKNNYSHNVALYNGDMGRVVSVSPNVERRPVYLKKGRERNLVVLCFRNARLRFLSIQGAVYDINCKFIENLLESTERELSPEEMRALYVDFRFRYPKLKPGTQEFSLVIKDDPYFNAIHLKYAYSVTCHKAQGGEWNQVFVDFQSGQGCFNRAYLRWAYTALTRSRQKLFAIHAPHYGIMSKAVVVQKKAIVSSTKEIKIPDGVELPAFLAGIPESLVNIYLAVLRLLEDNDEVIVKNIVHHQYCERYLISAHSEFFWINLYYNKEGVVTRVLPQTGQPQEVAQRLVGKLQLLANRKLSVGEKIEGQSKDEPDFPADKPFLRELYLMLKERCNKENIRISHLNHHQYNEKYEFAQDNHSAIVSFFYNKIGNITTISPESNHSNSTGLLNRILEIAGEMKNGTGV</sequence>
<reference evidence="3" key="1">
    <citation type="submission" date="2016-02" db="EMBL/GenBank/DDBJ databases">
        <title>Draft Genome Sequence of Sporotomaculum syntrophicum Strain FB, a Syntrophic Benzoate Degrader.</title>
        <authorList>
            <person name="Nobu M.K."/>
            <person name="Narihiro T."/>
            <person name="Qiu Y.-L."/>
            <person name="Ohashi A."/>
            <person name="Liu W.-T."/>
            <person name="Yuji S."/>
        </authorList>
    </citation>
    <scope>NUCLEOTIDE SEQUENCE</scope>
    <source>
        <strain evidence="3">FB</strain>
    </source>
</reference>
<keyword evidence="3" id="KW-0378">Hydrolase</keyword>
<dbReference type="SUPFAM" id="SSF52540">
    <property type="entry name" value="P-loop containing nucleoside triphosphate hydrolases"/>
    <property type="match status" value="2"/>
</dbReference>
<keyword evidence="4" id="KW-1185">Reference proteome</keyword>
<dbReference type="OrthoDB" id="9803432at2"/>
<name>A0A9D2WQJ8_9FIRM</name>
<dbReference type="GO" id="GO:0016787">
    <property type="term" value="F:hydrolase activity"/>
    <property type="evidence" value="ECO:0007669"/>
    <property type="project" value="UniProtKB-KW"/>
</dbReference>
<dbReference type="Pfam" id="PF13538">
    <property type="entry name" value="UvrD_C_2"/>
    <property type="match status" value="1"/>
</dbReference>
<keyword evidence="3" id="KW-0547">Nucleotide-binding</keyword>
<dbReference type="InterPro" id="IPR027417">
    <property type="entry name" value="P-loop_NTPase"/>
</dbReference>
<comment type="caution">
    <text evidence="3">The sequence shown here is derived from an EMBL/GenBank/DDBJ whole genome shotgun (WGS) entry which is preliminary data.</text>
</comment>
<evidence type="ECO:0000259" key="2">
    <source>
        <dbReference type="Pfam" id="PF22721"/>
    </source>
</evidence>
<dbReference type="AlphaFoldDB" id="A0A9D2WQJ8"/>
<keyword evidence="3" id="KW-0067">ATP-binding</keyword>
<dbReference type="CDD" id="cd18809">
    <property type="entry name" value="SF1_C_RecD"/>
    <property type="match status" value="1"/>
</dbReference>